<evidence type="ECO:0000259" key="14">
    <source>
        <dbReference type="PROSITE" id="PS51194"/>
    </source>
</evidence>
<dbReference type="Pfam" id="PF00270">
    <property type="entry name" value="DEAD"/>
    <property type="match status" value="1"/>
</dbReference>
<accession>A0A401LH98</accession>
<feature type="domain" description="DEAD-box RNA helicase Q" evidence="15">
    <location>
        <begin position="5"/>
        <end position="33"/>
    </location>
</feature>
<dbReference type="EC" id="3.6.4.13" evidence="1"/>
<dbReference type="CDD" id="cd00268">
    <property type="entry name" value="DEADc"/>
    <property type="match status" value="1"/>
</dbReference>
<keyword evidence="2" id="KW-0963">Cytoplasm</keyword>
<evidence type="ECO:0000256" key="9">
    <source>
        <dbReference type="ARBA" id="ARBA00074363"/>
    </source>
</evidence>
<evidence type="ECO:0000256" key="2">
    <source>
        <dbReference type="ARBA" id="ARBA00022490"/>
    </source>
</evidence>
<gene>
    <name evidence="16" type="primary">rhlE</name>
    <name evidence="16" type="ORF">MESMUL_10270</name>
</gene>
<evidence type="ECO:0000259" key="13">
    <source>
        <dbReference type="PROSITE" id="PS51192"/>
    </source>
</evidence>
<dbReference type="GO" id="GO:0009266">
    <property type="term" value="P:response to temperature stimulus"/>
    <property type="evidence" value="ECO:0007669"/>
    <property type="project" value="UniProtKB-ARBA"/>
</dbReference>
<feature type="domain" description="Helicase ATP-binding" evidence="13">
    <location>
        <begin position="36"/>
        <end position="214"/>
    </location>
</feature>
<dbReference type="RefSeq" id="WP_116270005.1">
    <property type="nucleotide sequence ID" value="NZ_BGZJ01000001.1"/>
</dbReference>
<evidence type="ECO:0000256" key="12">
    <source>
        <dbReference type="SAM" id="MobiDB-lite"/>
    </source>
</evidence>
<evidence type="ECO:0000313" key="17">
    <source>
        <dbReference type="Proteomes" id="UP000266091"/>
    </source>
</evidence>
<dbReference type="InterPro" id="IPR001650">
    <property type="entry name" value="Helicase_C-like"/>
</dbReference>
<dbReference type="CDD" id="cd18787">
    <property type="entry name" value="SF2_C_DEAD"/>
    <property type="match status" value="1"/>
</dbReference>
<evidence type="ECO:0000256" key="4">
    <source>
        <dbReference type="ARBA" id="ARBA00022801"/>
    </source>
</evidence>
<comment type="catalytic activity">
    <reaction evidence="8">
        <text>ATP + H2O = ADP + phosphate + H(+)</text>
        <dbReference type="Rhea" id="RHEA:13065"/>
        <dbReference type="ChEBI" id="CHEBI:15377"/>
        <dbReference type="ChEBI" id="CHEBI:15378"/>
        <dbReference type="ChEBI" id="CHEBI:30616"/>
        <dbReference type="ChEBI" id="CHEBI:43474"/>
        <dbReference type="ChEBI" id="CHEBI:456216"/>
        <dbReference type="EC" id="3.6.4.13"/>
    </reaction>
</comment>
<comment type="caution">
    <text evidence="16">The sequence shown here is derived from an EMBL/GenBank/DDBJ whole genome shotgun (WGS) entry which is preliminary data.</text>
</comment>
<proteinExistence type="inferred from homology"/>
<evidence type="ECO:0000256" key="1">
    <source>
        <dbReference type="ARBA" id="ARBA00012552"/>
    </source>
</evidence>
<protein>
    <recommendedName>
        <fullName evidence="9">DEAD-box ATP-dependent RNA helicase RhpA</fullName>
        <ecNumber evidence="1">3.6.4.13</ecNumber>
    </recommendedName>
</protein>
<dbReference type="EMBL" id="BGZJ01000001">
    <property type="protein sequence ID" value="GBO93673.1"/>
    <property type="molecule type" value="Genomic_DNA"/>
</dbReference>
<keyword evidence="5 11" id="KW-0347">Helicase</keyword>
<evidence type="ECO:0000256" key="10">
    <source>
        <dbReference type="PROSITE-ProRule" id="PRU00552"/>
    </source>
</evidence>
<dbReference type="InterPro" id="IPR000629">
    <property type="entry name" value="RNA-helicase_DEAD-box_CS"/>
</dbReference>
<evidence type="ECO:0000256" key="7">
    <source>
        <dbReference type="ARBA" id="ARBA00038437"/>
    </source>
</evidence>
<dbReference type="PROSITE" id="PS51194">
    <property type="entry name" value="HELICASE_CTER"/>
    <property type="match status" value="1"/>
</dbReference>
<evidence type="ECO:0000256" key="8">
    <source>
        <dbReference type="ARBA" id="ARBA00047984"/>
    </source>
</evidence>
<dbReference type="PANTHER" id="PTHR47959:SF13">
    <property type="entry name" value="ATP-DEPENDENT RNA HELICASE RHLE"/>
    <property type="match status" value="1"/>
</dbReference>
<dbReference type="AlphaFoldDB" id="A0A388SDE7"/>
<feature type="region of interest" description="Disordered" evidence="12">
    <location>
        <begin position="383"/>
        <end position="478"/>
    </location>
</feature>
<dbReference type="GO" id="GO:0005524">
    <property type="term" value="F:ATP binding"/>
    <property type="evidence" value="ECO:0007669"/>
    <property type="project" value="UniProtKB-KW"/>
</dbReference>
<dbReference type="GO" id="GO:0005829">
    <property type="term" value="C:cytosol"/>
    <property type="evidence" value="ECO:0007669"/>
    <property type="project" value="TreeGrafter"/>
</dbReference>
<evidence type="ECO:0000313" key="16">
    <source>
        <dbReference type="EMBL" id="GBO93673.1"/>
    </source>
</evidence>
<keyword evidence="4 11" id="KW-0378">Hydrolase</keyword>
<evidence type="ECO:0000256" key="5">
    <source>
        <dbReference type="ARBA" id="ARBA00022806"/>
    </source>
</evidence>
<feature type="compositionally biased region" description="Basic and acidic residues" evidence="12">
    <location>
        <begin position="383"/>
        <end position="409"/>
    </location>
</feature>
<dbReference type="InterPro" id="IPR050079">
    <property type="entry name" value="DEAD_box_RNA_helicase"/>
</dbReference>
<dbReference type="SMART" id="SM00487">
    <property type="entry name" value="DEXDc"/>
    <property type="match status" value="1"/>
</dbReference>
<evidence type="ECO:0000256" key="11">
    <source>
        <dbReference type="RuleBase" id="RU000492"/>
    </source>
</evidence>
<dbReference type="GO" id="GO:0042255">
    <property type="term" value="P:ribosome assembly"/>
    <property type="evidence" value="ECO:0007669"/>
    <property type="project" value="UniProtKB-ARBA"/>
</dbReference>
<feature type="short sequence motif" description="Q motif" evidence="10">
    <location>
        <begin position="5"/>
        <end position="33"/>
    </location>
</feature>
<sequence length="478" mass="52501">MTESQDFSSFQLDPRILDAIKAMGYVSPTPIQAKAIPLVLAGRDVMGAAQTGTGKTAGYGLPMLQRILPKANTSASPARHPVRALILAPTRELADQVNENLVAYAAKTGLRVGVVYGGVDIRPQSDMLRRGIEVLTATPGRLLDHIEQKAVNLSQVEIVVLDEADRMLDMGFLPDISRILNLIPKSVQSLMFSATFSPEIKKLASQFLKDPQLVEVARQNATADTITQELYEVKGESKVQALTELLRHHGDDNGPMRQVLVFVNAKLTCRRLTRLLVNAGIPADSIHGDKTQDERLKALENFKNGTTHVLVATDVAARGLDIAELPFVINFDVPFAAEDYVHRIGRTGRAGAKGLAISLASGENDEKLVEAIEKLTKQKFARKPLELTREDRRRSTSDRGQRRGHETHAYRYTPPPAPQDPLFDHPYIEKTGAVSSSPKKEETQHAARALTGYRNPSSRRPVCALLGGGFRKKRNPNP</sequence>
<reference evidence="16 17" key="1">
    <citation type="journal article" date="2018" name="Int. J. Syst. Evol. Microbiol.">
        <title>Mesosutterella multiformis gen. nov., sp. nov., a member of the family Sutterellaceae and Sutterella megalosphaeroides sp. nov., isolated from human faeces.</title>
        <authorList>
            <person name="Sakamoto M."/>
            <person name="Ikeyama N."/>
            <person name="Kunihiro T."/>
            <person name="Iino T."/>
            <person name="Yuki M."/>
            <person name="Ohkuma M."/>
        </authorList>
    </citation>
    <scope>NUCLEOTIDE SEQUENCE [LARGE SCALE GENOMIC DNA]</scope>
    <source>
        <strain evidence="16 17">4NBBH2</strain>
    </source>
</reference>
<keyword evidence="17" id="KW-1185">Reference proteome</keyword>
<dbReference type="PROSITE" id="PS51192">
    <property type="entry name" value="HELICASE_ATP_BIND_1"/>
    <property type="match status" value="1"/>
</dbReference>
<dbReference type="InterPro" id="IPR014014">
    <property type="entry name" value="RNA_helicase_DEAD_Q_motif"/>
</dbReference>
<dbReference type="InterPro" id="IPR044742">
    <property type="entry name" value="DEAD/DEAH_RhlB"/>
</dbReference>
<dbReference type="InterPro" id="IPR027417">
    <property type="entry name" value="P-loop_NTPase"/>
</dbReference>
<feature type="domain" description="Helicase C-terminal" evidence="14">
    <location>
        <begin position="225"/>
        <end position="393"/>
    </location>
</feature>
<dbReference type="InterPro" id="IPR011545">
    <property type="entry name" value="DEAD/DEAH_box_helicase_dom"/>
</dbReference>
<keyword evidence="6 11" id="KW-0067">ATP-binding</keyword>
<organism evidence="16 17">
    <name type="scientific">Mesosutterella multiformis</name>
    <dbReference type="NCBI Taxonomy" id="2259133"/>
    <lineage>
        <taxon>Bacteria</taxon>
        <taxon>Pseudomonadati</taxon>
        <taxon>Pseudomonadota</taxon>
        <taxon>Betaproteobacteria</taxon>
        <taxon>Burkholderiales</taxon>
        <taxon>Sutterellaceae</taxon>
        <taxon>Mesosutterella</taxon>
    </lineage>
</organism>
<dbReference type="SMART" id="SM00490">
    <property type="entry name" value="HELICc"/>
    <property type="match status" value="1"/>
</dbReference>
<dbReference type="GO" id="GO:0016787">
    <property type="term" value="F:hydrolase activity"/>
    <property type="evidence" value="ECO:0007669"/>
    <property type="project" value="UniProtKB-KW"/>
</dbReference>
<name>A0A388SDE7_9BURK</name>
<comment type="similarity">
    <text evidence="7 11">Belongs to the DEAD box helicase family.</text>
</comment>
<dbReference type="Proteomes" id="UP000266091">
    <property type="component" value="Unassembled WGS sequence"/>
</dbReference>
<dbReference type="GO" id="GO:0003676">
    <property type="term" value="F:nucleic acid binding"/>
    <property type="evidence" value="ECO:0007669"/>
    <property type="project" value="InterPro"/>
</dbReference>
<evidence type="ECO:0000256" key="6">
    <source>
        <dbReference type="ARBA" id="ARBA00022840"/>
    </source>
</evidence>
<accession>A0A388SDE7</accession>
<dbReference type="PROSITE" id="PS00039">
    <property type="entry name" value="DEAD_ATP_HELICASE"/>
    <property type="match status" value="1"/>
</dbReference>
<dbReference type="InterPro" id="IPR014001">
    <property type="entry name" value="Helicase_ATP-bd"/>
</dbReference>
<dbReference type="Pfam" id="PF00271">
    <property type="entry name" value="Helicase_C"/>
    <property type="match status" value="1"/>
</dbReference>
<evidence type="ECO:0000256" key="3">
    <source>
        <dbReference type="ARBA" id="ARBA00022741"/>
    </source>
</evidence>
<evidence type="ECO:0000259" key="15">
    <source>
        <dbReference type="PROSITE" id="PS51195"/>
    </source>
</evidence>
<dbReference type="SUPFAM" id="SSF52540">
    <property type="entry name" value="P-loop containing nucleoside triphosphate hydrolases"/>
    <property type="match status" value="1"/>
</dbReference>
<dbReference type="FunFam" id="3.40.50.300:FF:000108">
    <property type="entry name" value="ATP-dependent RNA helicase RhlE"/>
    <property type="match status" value="1"/>
</dbReference>
<keyword evidence="3 11" id="KW-0547">Nucleotide-binding</keyword>
<dbReference type="Gene3D" id="3.40.50.300">
    <property type="entry name" value="P-loop containing nucleotide triphosphate hydrolases"/>
    <property type="match status" value="2"/>
</dbReference>
<dbReference type="OrthoDB" id="8520957at2"/>
<dbReference type="PROSITE" id="PS51195">
    <property type="entry name" value="Q_MOTIF"/>
    <property type="match status" value="1"/>
</dbReference>
<dbReference type="PANTHER" id="PTHR47959">
    <property type="entry name" value="ATP-DEPENDENT RNA HELICASE RHLE-RELATED"/>
    <property type="match status" value="1"/>
</dbReference>
<dbReference type="GO" id="GO:0003724">
    <property type="term" value="F:RNA helicase activity"/>
    <property type="evidence" value="ECO:0007669"/>
    <property type="project" value="UniProtKB-EC"/>
</dbReference>